<evidence type="ECO:0008006" key="3">
    <source>
        <dbReference type="Google" id="ProtNLM"/>
    </source>
</evidence>
<organism evidence="1 2">
    <name type="scientific">[Ruminococcus] lactaris</name>
    <dbReference type="NCBI Taxonomy" id="46228"/>
    <lineage>
        <taxon>Bacteria</taxon>
        <taxon>Bacillati</taxon>
        <taxon>Bacillota</taxon>
        <taxon>Clostridia</taxon>
        <taxon>Lachnospirales</taxon>
        <taxon>Lachnospiraceae</taxon>
        <taxon>Mediterraneibacter</taxon>
    </lineage>
</organism>
<evidence type="ECO:0000313" key="2">
    <source>
        <dbReference type="Proteomes" id="UP000260793"/>
    </source>
</evidence>
<comment type="caution">
    <text evidence="1">The sequence shown here is derived from an EMBL/GenBank/DDBJ whole genome shotgun (WGS) entry which is preliminary data.</text>
</comment>
<evidence type="ECO:0000313" key="1">
    <source>
        <dbReference type="EMBL" id="RGK41957.1"/>
    </source>
</evidence>
<name>A0A3E4LX15_9FIRM</name>
<protein>
    <recommendedName>
        <fullName evidence="3">Phage tail family protein</fullName>
    </recommendedName>
</protein>
<sequence length="282" mass="32506">MYDIYYIGAQNSEKIDFCRWPYMVTGGDLFDGSYDSIEEDDHIQGWERKITEKKLEIEIRATGSAFAKAIDDIESVAEKDVLNTTPGRLYVGNSYMKCWIVGTSKDRWINDLNSISNSISIKSDYPYWITEESFVFKKQDEGTTVTSDWLEYPYDFPYEYSKVQNLRSIRNSNYTGSGFKMIIYGPCINPLIRIAGHAYELRTTLYDGEYAVIDSSTRYAKDRKVMKVKNDGTEENLFNSKNNESSIWEKIPPGTSIVSWSGGFGFDIILFNERGTPRWTLQ</sequence>
<dbReference type="EMBL" id="QSQN01000005">
    <property type="protein sequence ID" value="RGK41957.1"/>
    <property type="molecule type" value="Genomic_DNA"/>
</dbReference>
<dbReference type="Proteomes" id="UP000260793">
    <property type="component" value="Unassembled WGS sequence"/>
</dbReference>
<dbReference type="AlphaFoldDB" id="A0A3E4LX15"/>
<accession>A0A3E4LX15</accession>
<reference evidence="1 2" key="1">
    <citation type="submission" date="2018-08" db="EMBL/GenBank/DDBJ databases">
        <title>A genome reference for cultivated species of the human gut microbiota.</title>
        <authorList>
            <person name="Zou Y."/>
            <person name="Xue W."/>
            <person name="Luo G."/>
        </authorList>
    </citation>
    <scope>NUCLEOTIDE SEQUENCE [LARGE SCALE GENOMIC DNA]</scope>
    <source>
        <strain evidence="1 2">TF11-7</strain>
    </source>
</reference>
<dbReference type="RefSeq" id="WP_117687720.1">
    <property type="nucleotide sequence ID" value="NZ_QSQN01000005.1"/>
</dbReference>
<proteinExistence type="predicted"/>
<gene>
    <name evidence="1" type="ORF">DXD17_02700</name>
</gene>